<evidence type="ECO:0000256" key="6">
    <source>
        <dbReference type="ARBA" id="ARBA00023136"/>
    </source>
</evidence>
<gene>
    <name evidence="9" type="ORF">GKZ89_09230</name>
</gene>
<dbReference type="PROSITE" id="PS50850">
    <property type="entry name" value="MFS"/>
    <property type="match status" value="1"/>
</dbReference>
<evidence type="ECO:0000313" key="9">
    <source>
        <dbReference type="EMBL" id="MTH53584.1"/>
    </source>
</evidence>
<dbReference type="PROSITE" id="PS00216">
    <property type="entry name" value="SUGAR_TRANSPORT_1"/>
    <property type="match status" value="1"/>
</dbReference>
<protein>
    <submittedName>
        <fullName evidence="9">MFS transporter</fullName>
    </submittedName>
</protein>
<dbReference type="PANTHER" id="PTHR23517:SF3">
    <property type="entry name" value="INTEGRAL MEMBRANE TRANSPORT PROTEIN"/>
    <property type="match status" value="1"/>
</dbReference>
<dbReference type="InterPro" id="IPR005829">
    <property type="entry name" value="Sugar_transporter_CS"/>
</dbReference>
<sequence length="424" mass="47230">MRIKDWDSNLKVRLFGEALMNVTFWMFFPFLAIYFSEEFGKETAGLSLIAAQVFSVFANLMGGYSADRFGRKKMMVLAAVGQGISFIIFGIAVSPAADLPALAFVCFAAAGVFGALYWPASQAMIADVVPEKDRSDVFAVFYTSLNIAVVLGPILGSIFYVHYKVELLVVSGVVCILLAAVLSKWTRETAPLVLNGEAKITGQTKWYHAISSQVKDYGIIFRDKTFLLYILAGILAAQTFMQLDLLMPVYIKEMIEKETLLWNLQVTGEQAFGLVLSENGLLVAIFTISITRWMTRYRERNVFILSSVFYAIAILWFGQMTSTAGFLAAMALFTFAELMTAGLQQSFISKIAPDTMRGQYFAAASLRFTIGRTIAPLSIPMTVWFGFDWTFIVLSLLAALSAVLYYVMFQRYDHPSVKKLQMNG</sequence>
<feature type="transmembrane region" description="Helical" evidence="7">
    <location>
        <begin position="302"/>
        <end position="318"/>
    </location>
</feature>
<dbReference type="Proteomes" id="UP000434639">
    <property type="component" value="Unassembled WGS sequence"/>
</dbReference>
<dbReference type="Gene3D" id="1.20.1250.20">
    <property type="entry name" value="MFS general substrate transporter like domains"/>
    <property type="match status" value="1"/>
</dbReference>
<feature type="transmembrane region" description="Helical" evidence="7">
    <location>
        <begin position="12"/>
        <end position="32"/>
    </location>
</feature>
<feature type="transmembrane region" description="Helical" evidence="7">
    <location>
        <begin position="139"/>
        <end position="161"/>
    </location>
</feature>
<dbReference type="EMBL" id="WMIB01000007">
    <property type="protein sequence ID" value="MTH53584.1"/>
    <property type="molecule type" value="Genomic_DNA"/>
</dbReference>
<keyword evidence="6 7" id="KW-0472">Membrane</keyword>
<evidence type="ECO:0000259" key="8">
    <source>
        <dbReference type="PROSITE" id="PS50850"/>
    </source>
</evidence>
<feature type="transmembrane region" description="Helical" evidence="7">
    <location>
        <begin position="271"/>
        <end position="290"/>
    </location>
</feature>
<evidence type="ECO:0000256" key="2">
    <source>
        <dbReference type="ARBA" id="ARBA00022448"/>
    </source>
</evidence>
<keyword evidence="5 7" id="KW-1133">Transmembrane helix</keyword>
<dbReference type="SUPFAM" id="SSF103473">
    <property type="entry name" value="MFS general substrate transporter"/>
    <property type="match status" value="1"/>
</dbReference>
<dbReference type="InterPro" id="IPR050171">
    <property type="entry name" value="MFS_Transporters"/>
</dbReference>
<dbReference type="InterPro" id="IPR036259">
    <property type="entry name" value="MFS_trans_sf"/>
</dbReference>
<proteinExistence type="predicted"/>
<feature type="transmembrane region" description="Helical" evidence="7">
    <location>
        <begin position="44"/>
        <end position="62"/>
    </location>
</feature>
<name>A0A7X2S4N5_9BACI</name>
<feature type="transmembrane region" description="Helical" evidence="7">
    <location>
        <begin position="391"/>
        <end position="409"/>
    </location>
</feature>
<feature type="domain" description="Major facilitator superfamily (MFS) profile" evidence="8">
    <location>
        <begin position="1"/>
        <end position="413"/>
    </location>
</feature>
<dbReference type="Pfam" id="PF07690">
    <property type="entry name" value="MFS_1"/>
    <property type="match status" value="2"/>
</dbReference>
<evidence type="ECO:0000256" key="7">
    <source>
        <dbReference type="SAM" id="Phobius"/>
    </source>
</evidence>
<dbReference type="RefSeq" id="WP_155112116.1">
    <property type="nucleotide sequence ID" value="NZ_WMIB01000007.1"/>
</dbReference>
<keyword evidence="4 7" id="KW-0812">Transmembrane</keyword>
<dbReference type="GO" id="GO:0022857">
    <property type="term" value="F:transmembrane transporter activity"/>
    <property type="evidence" value="ECO:0007669"/>
    <property type="project" value="InterPro"/>
</dbReference>
<organism evidence="9 10">
    <name type="scientific">Metabacillus mangrovi</name>
    <dbReference type="NCBI Taxonomy" id="1491830"/>
    <lineage>
        <taxon>Bacteria</taxon>
        <taxon>Bacillati</taxon>
        <taxon>Bacillota</taxon>
        <taxon>Bacilli</taxon>
        <taxon>Bacillales</taxon>
        <taxon>Bacillaceae</taxon>
        <taxon>Metabacillus</taxon>
    </lineage>
</organism>
<comment type="subcellular location">
    <subcellularLocation>
        <location evidence="1">Cell membrane</location>
        <topology evidence="1">Multi-pass membrane protein</topology>
    </subcellularLocation>
</comment>
<dbReference type="PANTHER" id="PTHR23517">
    <property type="entry name" value="RESISTANCE PROTEIN MDTM, PUTATIVE-RELATED-RELATED"/>
    <property type="match status" value="1"/>
</dbReference>
<keyword evidence="2" id="KW-0813">Transport</keyword>
<evidence type="ECO:0000256" key="4">
    <source>
        <dbReference type="ARBA" id="ARBA00022692"/>
    </source>
</evidence>
<dbReference type="AlphaFoldDB" id="A0A7X2S4N5"/>
<feature type="transmembrane region" description="Helical" evidence="7">
    <location>
        <begin position="167"/>
        <end position="185"/>
    </location>
</feature>
<accession>A0A7X2S4N5</accession>
<dbReference type="OrthoDB" id="9793283at2"/>
<evidence type="ECO:0000256" key="3">
    <source>
        <dbReference type="ARBA" id="ARBA00022475"/>
    </source>
</evidence>
<feature type="transmembrane region" description="Helical" evidence="7">
    <location>
        <begin position="74"/>
        <end position="93"/>
    </location>
</feature>
<dbReference type="GO" id="GO:0005886">
    <property type="term" value="C:plasma membrane"/>
    <property type="evidence" value="ECO:0007669"/>
    <property type="project" value="UniProtKB-SubCell"/>
</dbReference>
<feature type="transmembrane region" description="Helical" evidence="7">
    <location>
        <begin position="226"/>
        <end position="251"/>
    </location>
</feature>
<keyword evidence="3" id="KW-1003">Cell membrane</keyword>
<dbReference type="CDD" id="cd17329">
    <property type="entry name" value="MFS_MdtH_MDR_like"/>
    <property type="match status" value="1"/>
</dbReference>
<dbReference type="InterPro" id="IPR011701">
    <property type="entry name" value="MFS"/>
</dbReference>
<dbReference type="InterPro" id="IPR020846">
    <property type="entry name" value="MFS_dom"/>
</dbReference>
<comment type="caution">
    <text evidence="9">The sequence shown here is derived from an EMBL/GenBank/DDBJ whole genome shotgun (WGS) entry which is preliminary data.</text>
</comment>
<keyword evidence="10" id="KW-1185">Reference proteome</keyword>
<reference evidence="9 10" key="1">
    <citation type="journal article" date="2017" name="Int. J. Syst. Evol. Microbiol.">
        <title>Bacillus mangrovi sp. nov., isolated from a sediment sample from a mangrove forest.</title>
        <authorList>
            <person name="Gupta V."/>
            <person name="Singh P.K."/>
            <person name="Korpole S."/>
            <person name="Tanuku N.R.S."/>
            <person name="Pinnaka A.K."/>
        </authorList>
    </citation>
    <scope>NUCLEOTIDE SEQUENCE [LARGE SCALE GENOMIC DNA]</scope>
    <source>
        <strain evidence="9 10">KCTC 33872</strain>
    </source>
</reference>
<evidence type="ECO:0000256" key="1">
    <source>
        <dbReference type="ARBA" id="ARBA00004651"/>
    </source>
</evidence>
<evidence type="ECO:0000313" key="10">
    <source>
        <dbReference type="Proteomes" id="UP000434639"/>
    </source>
</evidence>
<feature type="transmembrane region" description="Helical" evidence="7">
    <location>
        <begin position="99"/>
        <end position="118"/>
    </location>
</feature>
<evidence type="ECO:0000256" key="5">
    <source>
        <dbReference type="ARBA" id="ARBA00022989"/>
    </source>
</evidence>